<evidence type="ECO:0000256" key="9">
    <source>
        <dbReference type="ARBA" id="ARBA00047597"/>
    </source>
</evidence>
<name>A0A7S1A395_NOCSC</name>
<dbReference type="PANTHER" id="PTHR10339">
    <property type="entry name" value="ADP-RIBOSYLTRANSFERASE"/>
    <property type="match status" value="1"/>
</dbReference>
<evidence type="ECO:0000256" key="5">
    <source>
        <dbReference type="ARBA" id="ARBA00022676"/>
    </source>
</evidence>
<dbReference type="EC" id="2.4.2.31" evidence="10"/>
<accession>A0A7S1A395</accession>
<keyword evidence="6 10" id="KW-0808">Transferase</keyword>
<protein>
    <recommendedName>
        <fullName evidence="10">NAD(P)(+)--arginine ADP-ribosyltransferase</fullName>
        <ecNumber evidence="10">2.4.2.31</ecNumber>
    </recommendedName>
    <alternativeName>
        <fullName evidence="10">Mono(ADP-ribosyl)transferase</fullName>
    </alternativeName>
</protein>
<sequence length="354" mass="40198">MNDCDFNSPSRTPSGKSLLTMILRAKETSGRLRSRRVPGKCGNYRVPSCAGLTSPAKSDPLCLETADTRTTEVQENSESGVPQDKKSHAKTDSFYHRLNHDIVRLCEHDASSRELSVGTSNDLFDVKQSSLNEVFSPDLGRIVSLFSDKTLPRETDKKERQQALATLYTKETPLYKLVNEALRDDDVGRMRYFAAFIKEFRDVFRVEDKENRIVEPFYGILWRGIRISPEKLKQEVDKYKDSENKQFSFAAFTSMSTEQAKASQFGNLLFQIRCEKPAVPNPLRRWPASLAQYSAFPEEQEVVVPPLAKFRVLEVEDHKRSFGGLFGEKKAIIRAQLVGLDGQVFRRMSLSIPA</sequence>
<dbReference type="InterPro" id="IPR000768">
    <property type="entry name" value="ART"/>
</dbReference>
<comment type="subcellular location">
    <subcellularLocation>
        <location evidence="1">Secreted</location>
    </subcellularLocation>
</comment>
<dbReference type="GO" id="GO:0005576">
    <property type="term" value="C:extracellular region"/>
    <property type="evidence" value="ECO:0007669"/>
    <property type="project" value="UniProtKB-SubCell"/>
</dbReference>
<evidence type="ECO:0000256" key="10">
    <source>
        <dbReference type="RuleBase" id="RU361228"/>
    </source>
</evidence>
<evidence type="ECO:0000256" key="8">
    <source>
        <dbReference type="ARBA" id="ARBA00023026"/>
    </source>
</evidence>
<dbReference type="AlphaFoldDB" id="A0A7S1A395"/>
<keyword evidence="7" id="KW-0548">Nucleotidyltransferase</keyword>
<keyword evidence="10" id="KW-0521">NADP</keyword>
<reference evidence="12" key="1">
    <citation type="submission" date="2021-01" db="EMBL/GenBank/DDBJ databases">
        <authorList>
            <person name="Corre E."/>
            <person name="Pelletier E."/>
            <person name="Niang G."/>
            <person name="Scheremetjew M."/>
            <person name="Finn R."/>
            <person name="Kale V."/>
            <person name="Holt S."/>
            <person name="Cochrane G."/>
            <person name="Meng A."/>
            <person name="Brown T."/>
            <person name="Cohen L."/>
        </authorList>
    </citation>
    <scope>NUCLEOTIDE SEQUENCE</scope>
</reference>
<dbReference type="Pfam" id="PF01129">
    <property type="entry name" value="ART"/>
    <property type="match status" value="1"/>
</dbReference>
<keyword evidence="8" id="KW-0843">Virulence</keyword>
<dbReference type="GO" id="GO:0003950">
    <property type="term" value="F:NAD+ poly-ADP-ribosyltransferase activity"/>
    <property type="evidence" value="ECO:0007669"/>
    <property type="project" value="TreeGrafter"/>
</dbReference>
<comment type="similarity">
    <text evidence="2 10">Belongs to the Arg-specific ADP-ribosyltransferase family.</text>
</comment>
<dbReference type="GO" id="GO:0106274">
    <property type="term" value="F:NAD+-protein-arginine ADP-ribosyltransferase activity"/>
    <property type="evidence" value="ECO:0007669"/>
    <property type="project" value="UniProtKB-EC"/>
</dbReference>
<evidence type="ECO:0000256" key="2">
    <source>
        <dbReference type="ARBA" id="ARBA00009558"/>
    </source>
</evidence>
<keyword evidence="5 10" id="KW-0328">Glycosyltransferase</keyword>
<organism evidence="12">
    <name type="scientific">Noctiluca scintillans</name>
    <name type="common">Sea sparkle</name>
    <name type="synonym">Red tide dinoflagellate</name>
    <dbReference type="NCBI Taxonomy" id="2966"/>
    <lineage>
        <taxon>Eukaryota</taxon>
        <taxon>Sar</taxon>
        <taxon>Alveolata</taxon>
        <taxon>Dinophyceae</taxon>
        <taxon>Noctilucales</taxon>
        <taxon>Noctilucaceae</taxon>
        <taxon>Noctiluca</taxon>
    </lineage>
</organism>
<dbReference type="PROSITE" id="PS51996">
    <property type="entry name" value="TR_MART"/>
    <property type="match status" value="1"/>
</dbReference>
<keyword evidence="10" id="KW-0520">NAD</keyword>
<evidence type="ECO:0000313" key="12">
    <source>
        <dbReference type="EMBL" id="CAD8840317.1"/>
    </source>
</evidence>
<evidence type="ECO:0000256" key="6">
    <source>
        <dbReference type="ARBA" id="ARBA00022679"/>
    </source>
</evidence>
<dbReference type="SUPFAM" id="SSF56399">
    <property type="entry name" value="ADP-ribosylation"/>
    <property type="match status" value="1"/>
</dbReference>
<keyword evidence="4" id="KW-0800">Toxin</keyword>
<dbReference type="InterPro" id="IPR050999">
    <property type="entry name" value="ADP-ribosyltransferase_ARG"/>
</dbReference>
<evidence type="ECO:0000256" key="7">
    <source>
        <dbReference type="ARBA" id="ARBA00022695"/>
    </source>
</evidence>
<dbReference type="Gene3D" id="3.90.176.10">
    <property type="entry name" value="Toxin ADP-ribosyltransferase, Chain A, domain 1"/>
    <property type="match status" value="1"/>
</dbReference>
<dbReference type="GO" id="GO:0090729">
    <property type="term" value="F:toxin activity"/>
    <property type="evidence" value="ECO:0007669"/>
    <property type="project" value="UniProtKB-KW"/>
</dbReference>
<evidence type="ECO:0000256" key="1">
    <source>
        <dbReference type="ARBA" id="ARBA00004613"/>
    </source>
</evidence>
<keyword evidence="3" id="KW-0964">Secreted</keyword>
<proteinExistence type="inferred from homology"/>
<dbReference type="EMBL" id="HBFQ01021010">
    <property type="protein sequence ID" value="CAD8840317.1"/>
    <property type="molecule type" value="Transcribed_RNA"/>
</dbReference>
<dbReference type="GO" id="GO:0016779">
    <property type="term" value="F:nucleotidyltransferase activity"/>
    <property type="evidence" value="ECO:0007669"/>
    <property type="project" value="UniProtKB-KW"/>
</dbReference>
<comment type="catalytic activity">
    <reaction evidence="9 10">
        <text>L-arginyl-[protein] + NAD(+) = N(omega)-(ADP-D-ribosyl)-L-arginyl-[protein] + nicotinamide + H(+)</text>
        <dbReference type="Rhea" id="RHEA:19149"/>
        <dbReference type="Rhea" id="RHEA-COMP:10532"/>
        <dbReference type="Rhea" id="RHEA-COMP:15087"/>
        <dbReference type="ChEBI" id="CHEBI:15378"/>
        <dbReference type="ChEBI" id="CHEBI:17154"/>
        <dbReference type="ChEBI" id="CHEBI:29965"/>
        <dbReference type="ChEBI" id="CHEBI:57540"/>
        <dbReference type="ChEBI" id="CHEBI:142554"/>
        <dbReference type="EC" id="2.4.2.31"/>
    </reaction>
</comment>
<evidence type="ECO:0000256" key="4">
    <source>
        <dbReference type="ARBA" id="ARBA00022656"/>
    </source>
</evidence>
<dbReference type="PANTHER" id="PTHR10339:SF25">
    <property type="entry name" value="SECRETED EXOENZYME S"/>
    <property type="match status" value="1"/>
</dbReference>
<evidence type="ECO:0000256" key="11">
    <source>
        <dbReference type="SAM" id="MobiDB-lite"/>
    </source>
</evidence>
<gene>
    <name evidence="12" type="ORF">NSCI0253_LOCUS14665</name>
</gene>
<evidence type="ECO:0000256" key="3">
    <source>
        <dbReference type="ARBA" id="ARBA00022525"/>
    </source>
</evidence>
<feature type="region of interest" description="Disordered" evidence="11">
    <location>
        <begin position="69"/>
        <end position="89"/>
    </location>
</feature>